<dbReference type="Proteomes" id="UP001209854">
    <property type="component" value="Unassembled WGS sequence"/>
</dbReference>
<evidence type="ECO:0000313" key="11">
    <source>
        <dbReference type="Proteomes" id="UP001209854"/>
    </source>
</evidence>
<feature type="signal peptide" evidence="8">
    <location>
        <begin position="1"/>
        <end position="21"/>
    </location>
</feature>
<dbReference type="Gene3D" id="2.60.40.3470">
    <property type="match status" value="1"/>
</dbReference>
<feature type="chain" id="PRO_5046585959" evidence="8">
    <location>
        <begin position="22"/>
        <end position="695"/>
    </location>
</feature>
<dbReference type="NCBIfam" id="TIGR02515">
    <property type="entry name" value="IV_pilus_PilQ"/>
    <property type="match status" value="1"/>
</dbReference>
<evidence type="ECO:0000256" key="7">
    <source>
        <dbReference type="RuleBase" id="RU004004"/>
    </source>
</evidence>
<keyword evidence="2 7" id="KW-0813">Transport</keyword>
<dbReference type="RefSeq" id="WP_262563965.1">
    <property type="nucleotide sequence ID" value="NZ_JAPFCC010000001.1"/>
</dbReference>
<feature type="domain" description="Secretin/TonB short N-terminal" evidence="9">
    <location>
        <begin position="285"/>
        <end position="333"/>
    </location>
</feature>
<evidence type="ECO:0000256" key="6">
    <source>
        <dbReference type="RuleBase" id="RU004003"/>
    </source>
</evidence>
<dbReference type="PANTHER" id="PTHR30604">
    <property type="entry name" value="PROTEIN TRANSPORT PROTEIN HOFQ"/>
    <property type="match status" value="1"/>
</dbReference>
<dbReference type="EMBL" id="JAPFCC010000001">
    <property type="protein sequence ID" value="MCW7554224.1"/>
    <property type="molecule type" value="Genomic_DNA"/>
</dbReference>
<protein>
    <submittedName>
        <fullName evidence="10">Type IV pilus secretin PilQ</fullName>
    </submittedName>
</protein>
<proteinExistence type="inferred from homology"/>
<organism evidence="10 11">
    <name type="scientific">Endozoicomonas gorgoniicola</name>
    <dbReference type="NCBI Taxonomy" id="1234144"/>
    <lineage>
        <taxon>Bacteria</taxon>
        <taxon>Pseudomonadati</taxon>
        <taxon>Pseudomonadota</taxon>
        <taxon>Gammaproteobacteria</taxon>
        <taxon>Oceanospirillales</taxon>
        <taxon>Endozoicomonadaceae</taxon>
        <taxon>Endozoicomonas</taxon>
    </lineage>
</organism>
<dbReference type="InterPro" id="IPR013355">
    <property type="entry name" value="Pilus_4_PilQ"/>
</dbReference>
<keyword evidence="3 8" id="KW-0732">Signal</keyword>
<dbReference type="InterPro" id="IPR011662">
    <property type="entry name" value="Secretin/TonB_short_N"/>
</dbReference>
<name>A0ABT3MXW4_9GAMM</name>
<keyword evidence="11" id="KW-1185">Reference proteome</keyword>
<dbReference type="SMART" id="SM00965">
    <property type="entry name" value="STN"/>
    <property type="match status" value="1"/>
</dbReference>
<dbReference type="InterPro" id="IPR001775">
    <property type="entry name" value="GspD/PilQ"/>
</dbReference>
<evidence type="ECO:0000259" key="9">
    <source>
        <dbReference type="SMART" id="SM00965"/>
    </source>
</evidence>
<keyword evidence="4" id="KW-0472">Membrane</keyword>
<keyword evidence="5" id="KW-0998">Cell outer membrane</keyword>
<evidence type="ECO:0000313" key="10">
    <source>
        <dbReference type="EMBL" id="MCW7554224.1"/>
    </source>
</evidence>
<dbReference type="InterPro" id="IPR038591">
    <property type="entry name" value="NolW-like_sf"/>
</dbReference>
<dbReference type="InterPro" id="IPR051808">
    <property type="entry name" value="Type_IV_pilus_biogenesis"/>
</dbReference>
<accession>A0ABT3MXW4</accession>
<evidence type="ECO:0000256" key="8">
    <source>
        <dbReference type="SAM" id="SignalP"/>
    </source>
</evidence>
<comment type="caution">
    <text evidence="10">The sequence shown here is derived from an EMBL/GenBank/DDBJ whole genome shotgun (WGS) entry which is preliminary data.</text>
</comment>
<comment type="similarity">
    <text evidence="6">Belongs to the bacterial secretin family.</text>
</comment>
<dbReference type="InterPro" id="IPR004846">
    <property type="entry name" value="T2SS/T3SS_dom"/>
</dbReference>
<reference evidence="10 11" key="1">
    <citation type="submission" date="2022-10" db="EMBL/GenBank/DDBJ databases">
        <title>High-quality genome sequences of two octocoral-associated bacteria, Endozoicomonas euniceicola EF212 and Endozoicomonas gorgoniicola PS125.</title>
        <authorList>
            <person name="Chiou Y.-J."/>
            <person name="Chen Y.-H."/>
        </authorList>
    </citation>
    <scope>NUCLEOTIDE SEQUENCE [LARGE SCALE GENOMIC DNA]</scope>
    <source>
        <strain evidence="10 11">PS125</strain>
    </source>
</reference>
<dbReference type="Pfam" id="PF00263">
    <property type="entry name" value="Secretin"/>
    <property type="match status" value="1"/>
</dbReference>
<evidence type="ECO:0000256" key="1">
    <source>
        <dbReference type="ARBA" id="ARBA00004370"/>
    </source>
</evidence>
<dbReference type="PRINTS" id="PR00811">
    <property type="entry name" value="BCTERIALGSPD"/>
</dbReference>
<dbReference type="Gene3D" id="2.60.40.3500">
    <property type="match status" value="1"/>
</dbReference>
<dbReference type="Gene3D" id="3.30.1370.120">
    <property type="match status" value="1"/>
</dbReference>
<evidence type="ECO:0000256" key="5">
    <source>
        <dbReference type="ARBA" id="ARBA00023237"/>
    </source>
</evidence>
<dbReference type="Pfam" id="PF03958">
    <property type="entry name" value="Secretin_N"/>
    <property type="match status" value="1"/>
</dbReference>
<evidence type="ECO:0000256" key="4">
    <source>
        <dbReference type="ARBA" id="ARBA00023136"/>
    </source>
</evidence>
<dbReference type="Pfam" id="PF07660">
    <property type="entry name" value="STN"/>
    <property type="match status" value="1"/>
</dbReference>
<dbReference type="PANTHER" id="PTHR30604:SF1">
    <property type="entry name" value="DNA UTILIZATION PROTEIN HOFQ"/>
    <property type="match status" value="1"/>
</dbReference>
<comment type="subcellular location">
    <subcellularLocation>
        <location evidence="7">Cell outer membrane</location>
    </subcellularLocation>
    <subcellularLocation>
        <location evidence="1">Membrane</location>
    </subcellularLocation>
</comment>
<dbReference type="Gene3D" id="3.30.1370.130">
    <property type="match status" value="1"/>
</dbReference>
<sequence>MKFGRFLQLVAMLMAAESAFSSVITSVESGTINNQSYIDVGFSGELPATTTFNLSSPPRIIVDMEGVTASMVDRKLTTESPLIPNFELISSAHEARLVGKLKHPASLTEQRLENSIRFFFSKSTPEEVNRHATSPTATPDALSVSNLSFHRYGENNGKILLSFNRYPDALSVSEASSIDGSYQLTIPGVQVQEGIAGGFDVSDFGTVVDQIHLKSNADNTVINVVPAVDASLTHDWSLDGKELILLLTQKKSFDEVDYVGERVSMNLQDVEVRDALQILADQKQLNLVASDQVTQRISIRLDDVPWDQAMDTILTTTGLDKRLVNNVLMIAPTESLADLERSKLKAAEDLADLMPLHTTVIELKYANAQEVAAMLESGDEEGVLSSRGSISIVKQLNALMLKDTAASIRDVKELISLIDKPVKQVFIEARLVAIDSNRKDELGVAWSGGRYHLGGSDQILVGGRGSNFNYKEGDTVLSGDQFNRQGKTSFTGKNPFLDFGVKGAGSSGLALAFANDNLMLNLEISALISDGGGSIISEPTVITTNNTEARILKGKKIPYEKTEGNGSKSVEFQEAVLSLAVTPQIIPDDKLLLKVVITNNDTTTTTKTGVPIIDANELVSNILIEDGSTVVLGGIRRTAETSGQQKVPLLGDIPGVGRLFRQDKESFESQELLILITPRIVDDEAMKAMAAARYR</sequence>
<evidence type="ECO:0000256" key="3">
    <source>
        <dbReference type="ARBA" id="ARBA00022729"/>
    </source>
</evidence>
<evidence type="ECO:0000256" key="2">
    <source>
        <dbReference type="ARBA" id="ARBA00022448"/>
    </source>
</evidence>
<gene>
    <name evidence="10" type="primary">pilQ</name>
    <name evidence="10" type="ORF">NX722_16675</name>
</gene>
<dbReference type="InterPro" id="IPR005644">
    <property type="entry name" value="NolW-like"/>
</dbReference>